<keyword evidence="2" id="KW-0812">Transmembrane</keyword>
<feature type="compositionally biased region" description="Basic and acidic residues" evidence="1">
    <location>
        <begin position="152"/>
        <end position="169"/>
    </location>
</feature>
<proteinExistence type="predicted"/>
<dbReference type="EMBL" id="FN656068">
    <property type="protein sequence ID" value="CBY40708.1"/>
    <property type="molecule type" value="Genomic_DNA"/>
</dbReference>
<gene>
    <name evidence="4" type="ORF">GSOID_T00022736001</name>
</gene>
<organism evidence="4">
    <name type="scientific">Oikopleura dioica</name>
    <name type="common">Tunicate</name>
    <dbReference type="NCBI Taxonomy" id="34765"/>
    <lineage>
        <taxon>Eukaryota</taxon>
        <taxon>Metazoa</taxon>
        <taxon>Chordata</taxon>
        <taxon>Tunicata</taxon>
        <taxon>Appendicularia</taxon>
        <taxon>Copelata</taxon>
        <taxon>Oikopleuridae</taxon>
        <taxon>Oikopleura</taxon>
    </lineage>
</organism>
<feature type="transmembrane region" description="Helical" evidence="2">
    <location>
        <begin position="89"/>
        <end position="109"/>
    </location>
</feature>
<dbReference type="InterPro" id="IPR030398">
    <property type="entry name" value="SEA_DG_dom"/>
</dbReference>
<sequence length="169" mass="18363">MNHTEVICQTESCPTDEIQELINYIVDQSNPQKATAKQQFINFFKGTDYTLKRIASLQVNVCGDGNQIPPPKTPQTGEVEGPASAGTSVILLIIGTIALVTAAIGCIYMKKKKENQANNNSGNVEKIQNNNNTVTIMDADLDSREGNNNVGEDTKLIGKQVDSKTEGEY</sequence>
<dbReference type="AlphaFoldDB" id="E4YZ30"/>
<evidence type="ECO:0000259" key="3">
    <source>
        <dbReference type="PROSITE" id="PS51699"/>
    </source>
</evidence>
<feature type="domain" description="Peptidase S72" evidence="3">
    <location>
        <begin position="1"/>
        <end position="56"/>
    </location>
</feature>
<reference evidence="4" key="1">
    <citation type="journal article" date="2010" name="Science">
        <title>Plasticity of animal genome architecture unmasked by rapid evolution of a pelagic tunicate.</title>
        <authorList>
            <person name="Denoeud F."/>
            <person name="Henriet S."/>
            <person name="Mungpakdee S."/>
            <person name="Aury J.M."/>
            <person name="Da Silva C."/>
            <person name="Brinkmann H."/>
            <person name="Mikhaleva J."/>
            <person name="Olsen L.C."/>
            <person name="Jubin C."/>
            <person name="Canestro C."/>
            <person name="Bouquet J.M."/>
            <person name="Danks G."/>
            <person name="Poulain J."/>
            <person name="Campsteijn C."/>
            <person name="Adamski M."/>
            <person name="Cross I."/>
            <person name="Yadetie F."/>
            <person name="Muffato M."/>
            <person name="Louis A."/>
            <person name="Butcher S."/>
            <person name="Tsagkogeorga G."/>
            <person name="Konrad A."/>
            <person name="Singh S."/>
            <person name="Jensen M.F."/>
            <person name="Cong E.H."/>
            <person name="Eikeseth-Otteraa H."/>
            <person name="Noel B."/>
            <person name="Anthouard V."/>
            <person name="Porcel B.M."/>
            <person name="Kachouri-Lafond R."/>
            <person name="Nishino A."/>
            <person name="Ugolini M."/>
            <person name="Chourrout P."/>
            <person name="Nishida H."/>
            <person name="Aasland R."/>
            <person name="Huzurbazar S."/>
            <person name="Westhof E."/>
            <person name="Delsuc F."/>
            <person name="Lehrach H."/>
            <person name="Reinhardt R."/>
            <person name="Weissenbach J."/>
            <person name="Roy S.W."/>
            <person name="Artiguenave F."/>
            <person name="Postlethwait J.H."/>
            <person name="Manak J.R."/>
            <person name="Thompson E.M."/>
            <person name="Jaillon O."/>
            <person name="Du Pasquier L."/>
            <person name="Boudinot P."/>
            <person name="Liberles D.A."/>
            <person name="Volff J.N."/>
            <person name="Philippe H."/>
            <person name="Lenhard B."/>
            <person name="Roest Crollius H."/>
            <person name="Wincker P."/>
            <person name="Chourrout D."/>
        </authorList>
    </citation>
    <scope>NUCLEOTIDE SEQUENCE [LARGE SCALE GENOMIC DNA]</scope>
</reference>
<feature type="region of interest" description="Disordered" evidence="1">
    <location>
        <begin position="142"/>
        <end position="169"/>
    </location>
</feature>
<dbReference type="Proteomes" id="UP000011014">
    <property type="component" value="Unassembled WGS sequence"/>
</dbReference>
<keyword evidence="2" id="KW-1133">Transmembrane helix</keyword>
<evidence type="ECO:0000256" key="1">
    <source>
        <dbReference type="SAM" id="MobiDB-lite"/>
    </source>
</evidence>
<keyword evidence="2" id="KW-0472">Membrane</keyword>
<accession>E4YZ30</accession>
<dbReference type="PROSITE" id="PS51699">
    <property type="entry name" value="SEA_DG"/>
    <property type="match status" value="1"/>
</dbReference>
<evidence type="ECO:0000256" key="2">
    <source>
        <dbReference type="SAM" id="Phobius"/>
    </source>
</evidence>
<name>E4YZ30_OIKDI</name>
<evidence type="ECO:0000313" key="4">
    <source>
        <dbReference type="EMBL" id="CBY40708.1"/>
    </source>
</evidence>
<protein>
    <recommendedName>
        <fullName evidence="3">Peptidase S72 domain-containing protein</fullName>
    </recommendedName>
</protein>